<comment type="caution">
    <text evidence="1">The sequence shown here is derived from an EMBL/GenBank/DDBJ whole genome shotgun (WGS) entry which is preliminary data.</text>
</comment>
<reference evidence="1 2" key="1">
    <citation type="submission" date="2024-09" db="EMBL/GenBank/DDBJ databases">
        <title>Chromosome-scale assembly of Riccia fluitans.</title>
        <authorList>
            <person name="Paukszto L."/>
            <person name="Sawicki J."/>
            <person name="Karawczyk K."/>
            <person name="Piernik-Szablinska J."/>
            <person name="Szczecinska M."/>
            <person name="Mazdziarz M."/>
        </authorList>
    </citation>
    <scope>NUCLEOTIDE SEQUENCE [LARGE SCALE GENOMIC DNA]</scope>
    <source>
        <strain evidence="1">Rf_01</strain>
        <tissue evidence="1">Aerial parts of the thallus</tissue>
    </source>
</reference>
<protein>
    <submittedName>
        <fullName evidence="1">Uncharacterized protein</fullName>
    </submittedName>
</protein>
<dbReference type="Proteomes" id="UP001605036">
    <property type="component" value="Unassembled WGS sequence"/>
</dbReference>
<dbReference type="EMBL" id="JBHFFA010000006">
    <property type="protein sequence ID" value="KAL2622980.1"/>
    <property type="molecule type" value="Genomic_DNA"/>
</dbReference>
<evidence type="ECO:0000313" key="2">
    <source>
        <dbReference type="Proteomes" id="UP001605036"/>
    </source>
</evidence>
<proteinExistence type="predicted"/>
<keyword evidence="2" id="KW-1185">Reference proteome</keyword>
<sequence length="116" mass="12473">MYINSNIDSGGIVYEEGSTFRTGIDGSSASTFTGVEAFETAGGLLSPSPFHPSAGSVWKRGTHLLPPSTRYSVSTLRDRISAPRLLHALNQQHLPPSGSGRAELLCFFLFLITRSC</sequence>
<organism evidence="1 2">
    <name type="scientific">Riccia fluitans</name>
    <dbReference type="NCBI Taxonomy" id="41844"/>
    <lineage>
        <taxon>Eukaryota</taxon>
        <taxon>Viridiplantae</taxon>
        <taxon>Streptophyta</taxon>
        <taxon>Embryophyta</taxon>
        <taxon>Marchantiophyta</taxon>
        <taxon>Marchantiopsida</taxon>
        <taxon>Marchantiidae</taxon>
        <taxon>Marchantiales</taxon>
        <taxon>Ricciaceae</taxon>
        <taxon>Riccia</taxon>
    </lineage>
</organism>
<accession>A0ABD1Y8B0</accession>
<dbReference type="AlphaFoldDB" id="A0ABD1Y8B0"/>
<evidence type="ECO:0000313" key="1">
    <source>
        <dbReference type="EMBL" id="KAL2622980.1"/>
    </source>
</evidence>
<gene>
    <name evidence="1" type="ORF">R1flu_003185</name>
</gene>
<name>A0ABD1Y8B0_9MARC</name>